<dbReference type="EMBL" id="JAPEUX010000008">
    <property type="protein sequence ID" value="KAJ4347325.1"/>
    <property type="molecule type" value="Genomic_DNA"/>
</dbReference>
<comment type="caution">
    <text evidence="1">The sequence shown here is derived from an EMBL/GenBank/DDBJ whole genome shotgun (WGS) entry which is preliminary data.</text>
</comment>
<dbReference type="GeneID" id="80914796"/>
<name>A0A9W8XCV5_9PLEO</name>
<evidence type="ECO:0000313" key="2">
    <source>
        <dbReference type="Proteomes" id="UP001140513"/>
    </source>
</evidence>
<accession>A0A9W8XCV5</accession>
<keyword evidence="2" id="KW-1185">Reference proteome</keyword>
<reference evidence="1" key="1">
    <citation type="submission" date="2022-10" db="EMBL/GenBank/DDBJ databases">
        <title>Tapping the CABI collections for fungal endophytes: first genome assemblies for Collariella, Neodidymelliopsis, Ascochyta clinopodiicola, Didymella pomorum, Didymosphaeria variabile, Neocosmospora piperis and Neocucurbitaria cava.</title>
        <authorList>
            <person name="Hill R."/>
        </authorList>
    </citation>
    <scope>NUCLEOTIDE SEQUENCE</scope>
    <source>
        <strain evidence="1">IMI 356815</strain>
    </source>
</reference>
<dbReference type="AlphaFoldDB" id="A0A9W8XCV5"/>
<proteinExistence type="predicted"/>
<organism evidence="1 2">
    <name type="scientific">Didymosphaeria variabile</name>
    <dbReference type="NCBI Taxonomy" id="1932322"/>
    <lineage>
        <taxon>Eukaryota</taxon>
        <taxon>Fungi</taxon>
        <taxon>Dikarya</taxon>
        <taxon>Ascomycota</taxon>
        <taxon>Pezizomycotina</taxon>
        <taxon>Dothideomycetes</taxon>
        <taxon>Pleosporomycetidae</taxon>
        <taxon>Pleosporales</taxon>
        <taxon>Massarineae</taxon>
        <taxon>Didymosphaeriaceae</taxon>
        <taxon>Didymosphaeria</taxon>
    </lineage>
</organism>
<dbReference type="Proteomes" id="UP001140513">
    <property type="component" value="Unassembled WGS sequence"/>
</dbReference>
<evidence type="ECO:0000313" key="1">
    <source>
        <dbReference type="EMBL" id="KAJ4347325.1"/>
    </source>
</evidence>
<protein>
    <submittedName>
        <fullName evidence="1">Uncharacterized protein</fullName>
    </submittedName>
</protein>
<gene>
    <name evidence="1" type="ORF">N0V89_011266</name>
</gene>
<dbReference type="RefSeq" id="XP_056067125.1">
    <property type="nucleotide sequence ID" value="XM_056219998.1"/>
</dbReference>
<sequence length="110" mass="13119">MRPRSYRQDYTDHDFAKTWSWLRTDKLTPNSIRPSPWHEKPIWRWNYRKRTKETVVYSSNKPKDAPFLRSLAPGDRITIAPVLTYAAWEANIEWAHISIDMALIRNAFSN</sequence>